<dbReference type="RefSeq" id="WP_098323827.1">
    <property type="nucleotide sequence ID" value="NZ_NTXW01000007.1"/>
</dbReference>
<evidence type="ECO:0000313" key="1">
    <source>
        <dbReference type="EMBL" id="PEQ91177.1"/>
    </source>
</evidence>
<comment type="caution">
    <text evidence="1">The sequence shown here is derived from an EMBL/GenBank/DDBJ whole genome shotgun (WGS) entry which is preliminary data.</text>
</comment>
<gene>
    <name evidence="1" type="ORF">CN475_04840</name>
</gene>
<dbReference type="Proteomes" id="UP000219869">
    <property type="component" value="Unassembled WGS sequence"/>
</dbReference>
<proteinExistence type="predicted"/>
<reference evidence="1 2" key="1">
    <citation type="submission" date="2017-09" db="EMBL/GenBank/DDBJ databases">
        <title>Large-scale bioinformatics analysis of Bacillus genomes uncovers conserved roles of natural products in bacterial physiology.</title>
        <authorList>
            <consortium name="Agbiome Team Llc"/>
            <person name="Bleich R.M."/>
            <person name="Kirk G.J."/>
            <person name="Santa Maria K.C."/>
            <person name="Allen S.E."/>
            <person name="Farag S."/>
            <person name="Shank E.A."/>
            <person name="Bowers A."/>
        </authorList>
    </citation>
    <scope>NUCLEOTIDE SEQUENCE [LARGE SCALE GENOMIC DNA]</scope>
    <source>
        <strain evidence="1 2">AFS006334</strain>
    </source>
</reference>
<protein>
    <submittedName>
        <fullName evidence="1">Uncharacterized protein</fullName>
    </submittedName>
</protein>
<organism evidence="1 2">
    <name type="scientific">Bacillus cereus</name>
    <dbReference type="NCBI Taxonomy" id="1396"/>
    <lineage>
        <taxon>Bacteria</taxon>
        <taxon>Bacillati</taxon>
        <taxon>Bacillota</taxon>
        <taxon>Bacilli</taxon>
        <taxon>Bacillales</taxon>
        <taxon>Bacillaceae</taxon>
        <taxon>Bacillus</taxon>
        <taxon>Bacillus cereus group</taxon>
    </lineage>
</organism>
<dbReference type="AlphaFoldDB" id="A0A9X6URC3"/>
<dbReference type="EMBL" id="NTXW01000007">
    <property type="protein sequence ID" value="PEQ91177.1"/>
    <property type="molecule type" value="Genomic_DNA"/>
</dbReference>
<evidence type="ECO:0000313" key="2">
    <source>
        <dbReference type="Proteomes" id="UP000219869"/>
    </source>
</evidence>
<accession>A0A9X6URC3</accession>
<name>A0A9X6URC3_BACCE</name>
<sequence>MNIQEFQNNLKELLLENVPEDSFKAFNSLITFDNFTTQILFEIHKDFFNLHYQPKNALQTHVQNEIVSLSLSNMPEDAVDKIIKSTYQQKKRSMKLVKYYKDSTRKYLEDNGIGVSKIDGLEIPELKTMAEKRKGHSLNPLNYDELNNIKSFKLFEYILKKTITKSKNVSNGDFIDAFTKLDDYYQNLYMEFNKAPSMDTLIKIYQIENSYFTNLAYQIANYIEKKNIEEYDLRSLLPLLIITDPSIKFAASNRFMYHRHTYIPELIKQNFNEAKNLAKIVYMKSFLTNGLQIQLSGLYLQLNKDDIETHLFSNYNLAESYSYKKEWNQKKISIVRSIYDIYTRDIPYPKIRT</sequence>